<dbReference type="EMBL" id="BK015817">
    <property type="protein sequence ID" value="DAE26404.1"/>
    <property type="molecule type" value="Genomic_DNA"/>
</dbReference>
<proteinExistence type="predicted"/>
<name>A0A8S5R5Y3_9CAUD</name>
<organism evidence="1">
    <name type="scientific">Myoviridae sp. ctxbQ4</name>
    <dbReference type="NCBI Taxonomy" id="2827292"/>
    <lineage>
        <taxon>Viruses</taxon>
        <taxon>Duplodnaviria</taxon>
        <taxon>Heunggongvirae</taxon>
        <taxon>Uroviricota</taxon>
        <taxon>Caudoviricetes</taxon>
    </lineage>
</organism>
<reference evidence="1" key="1">
    <citation type="journal article" date="2021" name="Proc. Natl. Acad. Sci. U.S.A.">
        <title>A Catalog of Tens of Thousands of Viruses from Human Metagenomes Reveals Hidden Associations with Chronic Diseases.</title>
        <authorList>
            <person name="Tisza M.J."/>
            <person name="Buck C.B."/>
        </authorList>
    </citation>
    <scope>NUCLEOTIDE SEQUENCE</scope>
    <source>
        <strain evidence="1">CtxbQ4</strain>
    </source>
</reference>
<protein>
    <submittedName>
        <fullName evidence="1">Uncharacterized protein</fullName>
    </submittedName>
</protein>
<accession>A0A8S5R5Y3</accession>
<sequence length="62" mass="7076">MTEADIVMNYRQAKFKYKQIGILADLNLTGRGAIIEILRRHGVYEEPKNKKVKGNESNGRKA</sequence>
<evidence type="ECO:0000313" key="1">
    <source>
        <dbReference type="EMBL" id="DAE26404.1"/>
    </source>
</evidence>